<keyword evidence="4" id="KW-0949">S-adenosyl-L-methionine</keyword>
<dbReference type="Gene3D" id="3.40.50.150">
    <property type="entry name" value="Vaccinia Virus protein VP39"/>
    <property type="match status" value="1"/>
</dbReference>
<dbReference type="OMA" id="HAELWDL"/>
<evidence type="ECO:0000259" key="7">
    <source>
        <dbReference type="Pfam" id="PF08100"/>
    </source>
</evidence>
<sequence length="355" mass="39543">MANSAQQVNTNDLVQAQSHVFNHICAFLSSMSLKCAVELGIPDIIQKHGKPIALIELAEALSLPPSRTEAVYRLMRLLVNSGIFATQKTGENQEEEGYVLTLSSSFLTTDTEYTLAPFVVNLLNPAQVKPGHIFSEWYRGTAPTAFEADQGMPFWNYLAQNPEYEKRFGATMAKNSHLVMTSIVREHKEVLENLNSLVDVGGGTGTCARVIADAFPQLKCMVLDLPTLIANIPGTDNLEFIGGNMFESIPPADAVLLKNTLHNWGDEEALMIMKSCRKAITTKVIIIDIVVKEGKKQENDDFSKTQLYFDMLMMSTHNGKERTEKEWEKLFIDAGFTHYKITPLMGFSSLIEVFP</sequence>
<dbReference type="FunFam" id="1.10.10.10:FF:000213">
    <property type="entry name" value="Coniferyl alcohol 9-O-methyltransferase"/>
    <property type="match status" value="1"/>
</dbReference>
<dbReference type="InterPro" id="IPR029063">
    <property type="entry name" value="SAM-dependent_MTases_sf"/>
</dbReference>
<feature type="domain" description="O-methyltransferase C-terminal" evidence="6">
    <location>
        <begin position="144"/>
        <end position="336"/>
    </location>
</feature>
<organism evidence="8 9">
    <name type="scientific">Papaver somniferum</name>
    <name type="common">Opium poppy</name>
    <dbReference type="NCBI Taxonomy" id="3469"/>
    <lineage>
        <taxon>Eukaryota</taxon>
        <taxon>Viridiplantae</taxon>
        <taxon>Streptophyta</taxon>
        <taxon>Embryophyta</taxon>
        <taxon>Tracheophyta</taxon>
        <taxon>Spermatophyta</taxon>
        <taxon>Magnoliopsida</taxon>
        <taxon>Ranunculales</taxon>
        <taxon>Papaveraceae</taxon>
        <taxon>Papaveroideae</taxon>
        <taxon>Papaver</taxon>
    </lineage>
</organism>
<dbReference type="GO" id="GO:0008171">
    <property type="term" value="F:O-methyltransferase activity"/>
    <property type="evidence" value="ECO:0007669"/>
    <property type="project" value="InterPro"/>
</dbReference>
<evidence type="ECO:0000256" key="3">
    <source>
        <dbReference type="ARBA" id="ARBA00022679"/>
    </source>
</evidence>
<reference evidence="8 9" key="1">
    <citation type="journal article" date="2018" name="Science">
        <title>The opium poppy genome and morphinan production.</title>
        <authorList>
            <person name="Guo L."/>
            <person name="Winzer T."/>
            <person name="Yang X."/>
            <person name="Li Y."/>
            <person name="Ning Z."/>
            <person name="He Z."/>
            <person name="Teodor R."/>
            <person name="Lu Y."/>
            <person name="Bowser T.A."/>
            <person name="Graham I.A."/>
            <person name="Ye K."/>
        </authorList>
    </citation>
    <scope>NUCLEOTIDE SEQUENCE [LARGE SCALE GENOMIC DNA]</scope>
    <source>
        <strain evidence="9">cv. HN1</strain>
        <tissue evidence="8">Leaves</tissue>
    </source>
</reference>
<evidence type="ECO:0000313" key="9">
    <source>
        <dbReference type="Proteomes" id="UP000316621"/>
    </source>
</evidence>
<keyword evidence="3" id="KW-0808">Transferase</keyword>
<dbReference type="PANTHER" id="PTHR11746">
    <property type="entry name" value="O-METHYLTRANSFERASE"/>
    <property type="match status" value="1"/>
</dbReference>
<gene>
    <name evidence="8" type="ORF">C5167_038024</name>
</gene>
<dbReference type="AlphaFoldDB" id="A0A4Y7I801"/>
<evidence type="ECO:0000313" key="8">
    <source>
        <dbReference type="EMBL" id="RZC45063.1"/>
    </source>
</evidence>
<dbReference type="SUPFAM" id="SSF53335">
    <property type="entry name" value="S-adenosyl-L-methionine-dependent methyltransferases"/>
    <property type="match status" value="1"/>
</dbReference>
<dbReference type="PROSITE" id="PS51683">
    <property type="entry name" value="SAM_OMT_II"/>
    <property type="match status" value="1"/>
</dbReference>
<dbReference type="InterPro" id="IPR001077">
    <property type="entry name" value="COMT_C"/>
</dbReference>
<proteinExistence type="predicted"/>
<dbReference type="InterPro" id="IPR036388">
    <property type="entry name" value="WH-like_DNA-bd_sf"/>
</dbReference>
<dbReference type="OrthoDB" id="2410195at2759"/>
<feature type="active site" description="Proton acceptor" evidence="5">
    <location>
        <position position="262"/>
    </location>
</feature>
<feature type="domain" description="O-methyltransferase dimerisation" evidence="7">
    <location>
        <begin position="22"/>
        <end position="109"/>
    </location>
</feature>
<dbReference type="Proteomes" id="UP000316621">
    <property type="component" value="Chromosome 1"/>
</dbReference>
<evidence type="ECO:0000259" key="6">
    <source>
        <dbReference type="Pfam" id="PF00891"/>
    </source>
</evidence>
<dbReference type="FunFam" id="3.40.50.150:FF:000057">
    <property type="entry name" value="O-methyltransferase ZRP4"/>
    <property type="match status" value="1"/>
</dbReference>
<dbReference type="GO" id="GO:0046983">
    <property type="term" value="F:protein dimerization activity"/>
    <property type="evidence" value="ECO:0007669"/>
    <property type="project" value="InterPro"/>
</dbReference>
<dbReference type="PIRSF" id="PIRSF005739">
    <property type="entry name" value="O-mtase"/>
    <property type="match status" value="1"/>
</dbReference>
<accession>A0A4Y7I801</accession>
<protein>
    <submittedName>
        <fullName evidence="8">Uncharacterized protein</fullName>
    </submittedName>
</protein>
<evidence type="ECO:0000256" key="4">
    <source>
        <dbReference type="ARBA" id="ARBA00022691"/>
    </source>
</evidence>
<evidence type="ECO:0000256" key="1">
    <source>
        <dbReference type="ARBA" id="ARBA00022589"/>
    </source>
</evidence>
<dbReference type="Pfam" id="PF08100">
    <property type="entry name" value="Dimerisation"/>
    <property type="match status" value="1"/>
</dbReference>
<dbReference type="EMBL" id="CM010715">
    <property type="protein sequence ID" value="RZC45063.1"/>
    <property type="molecule type" value="Genomic_DNA"/>
</dbReference>
<evidence type="ECO:0000256" key="5">
    <source>
        <dbReference type="PIRSR" id="PIRSR005739-1"/>
    </source>
</evidence>
<dbReference type="Gene3D" id="1.10.10.10">
    <property type="entry name" value="Winged helix-like DNA-binding domain superfamily/Winged helix DNA-binding domain"/>
    <property type="match status" value="1"/>
</dbReference>
<dbReference type="SUPFAM" id="SSF46785">
    <property type="entry name" value="Winged helix' DNA-binding domain"/>
    <property type="match status" value="1"/>
</dbReference>
<dbReference type="GO" id="GO:0009820">
    <property type="term" value="P:alkaloid metabolic process"/>
    <property type="evidence" value="ECO:0007669"/>
    <property type="project" value="UniProtKB-KW"/>
</dbReference>
<dbReference type="Pfam" id="PF00891">
    <property type="entry name" value="Methyltransf_2"/>
    <property type="match status" value="1"/>
</dbReference>
<name>A0A4Y7I801_PAPSO</name>
<dbReference type="InterPro" id="IPR012967">
    <property type="entry name" value="COMT_dimerisation"/>
</dbReference>
<dbReference type="Gramene" id="RZC45063">
    <property type="protein sequence ID" value="RZC45063"/>
    <property type="gene ID" value="C5167_038024"/>
</dbReference>
<dbReference type="GO" id="GO:0032259">
    <property type="term" value="P:methylation"/>
    <property type="evidence" value="ECO:0007669"/>
    <property type="project" value="UniProtKB-KW"/>
</dbReference>
<keyword evidence="9" id="KW-1185">Reference proteome</keyword>
<keyword evidence="1" id="KW-0017">Alkaloid metabolism</keyword>
<dbReference type="InterPro" id="IPR016461">
    <property type="entry name" value="COMT-like"/>
</dbReference>
<evidence type="ECO:0000256" key="2">
    <source>
        <dbReference type="ARBA" id="ARBA00022603"/>
    </source>
</evidence>
<dbReference type="InterPro" id="IPR036390">
    <property type="entry name" value="WH_DNA-bd_sf"/>
</dbReference>
<keyword evidence="2" id="KW-0489">Methyltransferase</keyword>